<organism evidence="1 2">
    <name type="scientific">Batillaria attramentaria</name>
    <dbReference type="NCBI Taxonomy" id="370345"/>
    <lineage>
        <taxon>Eukaryota</taxon>
        <taxon>Metazoa</taxon>
        <taxon>Spiralia</taxon>
        <taxon>Lophotrochozoa</taxon>
        <taxon>Mollusca</taxon>
        <taxon>Gastropoda</taxon>
        <taxon>Caenogastropoda</taxon>
        <taxon>Sorbeoconcha</taxon>
        <taxon>Cerithioidea</taxon>
        <taxon>Batillariidae</taxon>
        <taxon>Batillaria</taxon>
    </lineage>
</organism>
<dbReference type="EMBL" id="JACVVK020000592">
    <property type="protein sequence ID" value="KAK7464023.1"/>
    <property type="molecule type" value="Genomic_DNA"/>
</dbReference>
<gene>
    <name evidence="1" type="ORF">BaRGS_00037987</name>
</gene>
<sequence length="111" mass="12434">MWVLGWVSRCRHTSSYPCMSVGQTNGFWVEQEESTVFSQAFPQSLDIFSLVVAALFSSRNSRTAYCATISFDSAFMPSIVSSQHYFLSLLIMQGNFCAAEIVDRGDQTTNH</sequence>
<name>A0ABD0J764_9CAEN</name>
<dbReference type="AlphaFoldDB" id="A0ABD0J764"/>
<accession>A0ABD0J764</accession>
<comment type="caution">
    <text evidence="1">The sequence shown here is derived from an EMBL/GenBank/DDBJ whole genome shotgun (WGS) entry which is preliminary data.</text>
</comment>
<keyword evidence="2" id="KW-1185">Reference proteome</keyword>
<protein>
    <submittedName>
        <fullName evidence="1">Uncharacterized protein</fullName>
    </submittedName>
</protein>
<dbReference type="Proteomes" id="UP001519460">
    <property type="component" value="Unassembled WGS sequence"/>
</dbReference>
<reference evidence="1 2" key="1">
    <citation type="journal article" date="2023" name="Sci. Data">
        <title>Genome assembly of the Korean intertidal mud-creeper Batillaria attramentaria.</title>
        <authorList>
            <person name="Patra A.K."/>
            <person name="Ho P.T."/>
            <person name="Jun S."/>
            <person name="Lee S.J."/>
            <person name="Kim Y."/>
            <person name="Won Y.J."/>
        </authorList>
    </citation>
    <scope>NUCLEOTIDE SEQUENCE [LARGE SCALE GENOMIC DNA]</scope>
    <source>
        <strain evidence="1">Wonlab-2016</strain>
    </source>
</reference>
<evidence type="ECO:0000313" key="2">
    <source>
        <dbReference type="Proteomes" id="UP001519460"/>
    </source>
</evidence>
<proteinExistence type="predicted"/>
<evidence type="ECO:0000313" key="1">
    <source>
        <dbReference type="EMBL" id="KAK7464023.1"/>
    </source>
</evidence>